<dbReference type="Gene3D" id="2.60.120.10">
    <property type="entry name" value="Jelly Rolls"/>
    <property type="match status" value="1"/>
</dbReference>
<dbReference type="InterPro" id="IPR018062">
    <property type="entry name" value="HTH_AraC-typ_CS"/>
</dbReference>
<dbReference type="InterPro" id="IPR014710">
    <property type="entry name" value="RmlC-like_jellyroll"/>
</dbReference>
<dbReference type="PANTHER" id="PTHR43280:SF28">
    <property type="entry name" value="HTH-TYPE TRANSCRIPTIONAL ACTIVATOR RHAS"/>
    <property type="match status" value="1"/>
</dbReference>
<dbReference type="SMART" id="SM00342">
    <property type="entry name" value="HTH_ARAC"/>
    <property type="match status" value="1"/>
</dbReference>
<accession>A0ABR5ABG9</accession>
<keyword evidence="1" id="KW-0805">Transcription regulation</keyword>
<dbReference type="InterPro" id="IPR018060">
    <property type="entry name" value="HTH_AraC"/>
</dbReference>
<dbReference type="InterPro" id="IPR009057">
    <property type="entry name" value="Homeodomain-like_sf"/>
</dbReference>
<feature type="domain" description="HTH araC/xylS-type" evidence="4">
    <location>
        <begin position="185"/>
        <end position="283"/>
    </location>
</feature>
<evidence type="ECO:0000256" key="1">
    <source>
        <dbReference type="ARBA" id="ARBA00023015"/>
    </source>
</evidence>
<dbReference type="SUPFAM" id="SSF46689">
    <property type="entry name" value="Homeodomain-like"/>
    <property type="match status" value="2"/>
</dbReference>
<dbReference type="InterPro" id="IPR037923">
    <property type="entry name" value="HTH-like"/>
</dbReference>
<evidence type="ECO:0000313" key="6">
    <source>
        <dbReference type="Proteomes" id="UP000031967"/>
    </source>
</evidence>
<sequence>MGMMEQYQIDFQHSFDSFFIERIKRTESFNMAANDCHDVYEIYYMLSGERYYFIKNRNYLVRKGDLVIINFNELHRTMDASNVVHERILINFRPKLLKDMPIKKDGVDLLSCFQPSRILRLTLEEQHFVETLLKKMIKEEKCRPIGYELHVKVLLIELLLFIVRYNSDNWECNFTFQTALHEKITEIVSFMCENYHEKISLRTIENRFFISPYYFSRSFKKITGFTFVEYLNRIRVLEGQRLLKDTNKPITCIAEETGYDSVSHFERKFKEITGLAPMTFRKSVKLQ</sequence>
<proteinExistence type="predicted"/>
<evidence type="ECO:0000259" key="4">
    <source>
        <dbReference type="PROSITE" id="PS01124"/>
    </source>
</evidence>
<name>A0ABR5ABG9_9BACL</name>
<comment type="caution">
    <text evidence="5">The sequence shown here is derived from an EMBL/GenBank/DDBJ whole genome shotgun (WGS) entry which is preliminary data.</text>
</comment>
<dbReference type="PANTHER" id="PTHR43280">
    <property type="entry name" value="ARAC-FAMILY TRANSCRIPTIONAL REGULATOR"/>
    <property type="match status" value="1"/>
</dbReference>
<dbReference type="SUPFAM" id="SSF51215">
    <property type="entry name" value="Regulatory protein AraC"/>
    <property type="match status" value="1"/>
</dbReference>
<dbReference type="PROSITE" id="PS01124">
    <property type="entry name" value="HTH_ARAC_FAMILY_2"/>
    <property type="match status" value="1"/>
</dbReference>
<keyword evidence="3" id="KW-0804">Transcription</keyword>
<evidence type="ECO:0000313" key="5">
    <source>
        <dbReference type="EMBL" id="KIL38183.1"/>
    </source>
</evidence>
<reference evidence="5 6" key="1">
    <citation type="submission" date="2014-12" db="EMBL/GenBank/DDBJ databases">
        <title>Draft genome sequence of Paenibacillus kamchatkensis strain B-2647.</title>
        <authorList>
            <person name="Karlyshev A.V."/>
            <person name="Kudryashova E.B."/>
        </authorList>
    </citation>
    <scope>NUCLEOTIDE SEQUENCE [LARGE SCALE GENOMIC DNA]</scope>
    <source>
        <strain evidence="5 6">VKM B-2647</strain>
    </source>
</reference>
<gene>
    <name evidence="5" type="ORF">SD70_28045</name>
</gene>
<dbReference type="Pfam" id="PF12833">
    <property type="entry name" value="HTH_18"/>
    <property type="match status" value="1"/>
</dbReference>
<protein>
    <recommendedName>
        <fullName evidence="4">HTH araC/xylS-type domain-containing protein</fullName>
    </recommendedName>
</protein>
<dbReference type="Gene3D" id="1.10.10.60">
    <property type="entry name" value="Homeodomain-like"/>
    <property type="match status" value="2"/>
</dbReference>
<dbReference type="Proteomes" id="UP000031967">
    <property type="component" value="Unassembled WGS sequence"/>
</dbReference>
<dbReference type="PROSITE" id="PS00041">
    <property type="entry name" value="HTH_ARAC_FAMILY_1"/>
    <property type="match status" value="1"/>
</dbReference>
<dbReference type="EMBL" id="JXAK01000072">
    <property type="protein sequence ID" value="KIL38183.1"/>
    <property type="molecule type" value="Genomic_DNA"/>
</dbReference>
<dbReference type="Pfam" id="PF02311">
    <property type="entry name" value="AraC_binding"/>
    <property type="match status" value="1"/>
</dbReference>
<evidence type="ECO:0000256" key="2">
    <source>
        <dbReference type="ARBA" id="ARBA00023125"/>
    </source>
</evidence>
<dbReference type="InterPro" id="IPR003313">
    <property type="entry name" value="AraC-bd"/>
</dbReference>
<organism evidence="5 6">
    <name type="scientific">Gordoniibacillus kamchatkensis</name>
    <dbReference type="NCBI Taxonomy" id="1590651"/>
    <lineage>
        <taxon>Bacteria</taxon>
        <taxon>Bacillati</taxon>
        <taxon>Bacillota</taxon>
        <taxon>Bacilli</taxon>
        <taxon>Bacillales</taxon>
        <taxon>Paenibacillaceae</taxon>
        <taxon>Gordoniibacillus</taxon>
    </lineage>
</organism>
<keyword evidence="2" id="KW-0238">DNA-binding</keyword>
<evidence type="ECO:0000256" key="3">
    <source>
        <dbReference type="ARBA" id="ARBA00023163"/>
    </source>
</evidence>
<keyword evidence="6" id="KW-1185">Reference proteome</keyword>